<protein>
    <submittedName>
        <fullName evidence="1">Uncharacterized protein</fullName>
    </submittedName>
</protein>
<organism evidence="1 2">
    <name type="scientific">Caerostris extrusa</name>
    <name type="common">Bark spider</name>
    <name type="synonym">Caerostris bankana</name>
    <dbReference type="NCBI Taxonomy" id="172846"/>
    <lineage>
        <taxon>Eukaryota</taxon>
        <taxon>Metazoa</taxon>
        <taxon>Ecdysozoa</taxon>
        <taxon>Arthropoda</taxon>
        <taxon>Chelicerata</taxon>
        <taxon>Arachnida</taxon>
        <taxon>Araneae</taxon>
        <taxon>Araneomorphae</taxon>
        <taxon>Entelegynae</taxon>
        <taxon>Araneoidea</taxon>
        <taxon>Araneidae</taxon>
        <taxon>Caerostris</taxon>
    </lineage>
</organism>
<dbReference type="AlphaFoldDB" id="A0AAV4Y2I8"/>
<dbReference type="EMBL" id="BPLR01001320">
    <property type="protein sequence ID" value="GIZ01577.1"/>
    <property type="molecule type" value="Genomic_DNA"/>
</dbReference>
<evidence type="ECO:0000313" key="2">
    <source>
        <dbReference type="Proteomes" id="UP001054945"/>
    </source>
</evidence>
<name>A0AAV4Y2I8_CAEEX</name>
<keyword evidence="2" id="KW-1185">Reference proteome</keyword>
<gene>
    <name evidence="1" type="ORF">CEXT_451081</name>
</gene>
<reference evidence="1 2" key="1">
    <citation type="submission" date="2021-06" db="EMBL/GenBank/DDBJ databases">
        <title>Caerostris extrusa draft genome.</title>
        <authorList>
            <person name="Kono N."/>
            <person name="Arakawa K."/>
        </authorList>
    </citation>
    <scope>NUCLEOTIDE SEQUENCE [LARGE SCALE GENOMIC DNA]</scope>
</reference>
<dbReference type="Proteomes" id="UP001054945">
    <property type="component" value="Unassembled WGS sequence"/>
</dbReference>
<proteinExistence type="predicted"/>
<evidence type="ECO:0000313" key="1">
    <source>
        <dbReference type="EMBL" id="GIZ01577.1"/>
    </source>
</evidence>
<accession>A0AAV4Y2I8</accession>
<sequence length="72" mass="8130">MSKREKEGLFGQDVIIRSWRKGILIYSGAIFGAQRGANRRHPSRLDAVPLTDPLCQGPLSPLMVLEHIPWTF</sequence>
<comment type="caution">
    <text evidence="1">The sequence shown here is derived from an EMBL/GenBank/DDBJ whole genome shotgun (WGS) entry which is preliminary data.</text>
</comment>